<dbReference type="HAMAP" id="MF_00272">
    <property type="entry name" value="GcvH"/>
    <property type="match status" value="1"/>
</dbReference>
<dbReference type="InterPro" id="IPR000089">
    <property type="entry name" value="Biotin_lipoyl"/>
</dbReference>
<comment type="similarity">
    <text evidence="1 5">Belongs to the GcvH family.</text>
</comment>
<keyword evidence="3 5" id="KW-0809">Transit peptide</keyword>
<dbReference type="Pfam" id="PF01597">
    <property type="entry name" value="GCV_H"/>
    <property type="match status" value="1"/>
</dbReference>
<dbReference type="OMA" id="EHEWLSG"/>
<evidence type="ECO:0000256" key="2">
    <source>
        <dbReference type="ARBA" id="ARBA00022823"/>
    </source>
</evidence>
<dbReference type="GO" id="GO:0005739">
    <property type="term" value="C:mitochondrion"/>
    <property type="evidence" value="ECO:0007669"/>
    <property type="project" value="UniProtKB-SubCell"/>
</dbReference>
<dbReference type="KEGG" id="pic:PICST_75530"/>
<evidence type="ECO:0000256" key="4">
    <source>
        <dbReference type="PIRSR" id="PIRSR617453-50"/>
    </source>
</evidence>
<dbReference type="InterPro" id="IPR033753">
    <property type="entry name" value="GCV_H/Fam206"/>
</dbReference>
<dbReference type="FunCoup" id="A3GI53">
    <property type="interactions" value="927"/>
</dbReference>
<comment type="subcellular location">
    <subcellularLocation>
        <location evidence="5">Mitochondrion</location>
    </subcellularLocation>
</comment>
<evidence type="ECO:0000313" key="8">
    <source>
        <dbReference type="Proteomes" id="UP000002258"/>
    </source>
</evidence>
<dbReference type="GO" id="GO:0005960">
    <property type="term" value="C:glycine cleavage complex"/>
    <property type="evidence" value="ECO:0007669"/>
    <property type="project" value="UniProtKB-UniRule"/>
</dbReference>
<dbReference type="CDD" id="cd06848">
    <property type="entry name" value="GCS_H"/>
    <property type="match status" value="1"/>
</dbReference>
<evidence type="ECO:0000256" key="5">
    <source>
        <dbReference type="RuleBase" id="RU364055"/>
    </source>
</evidence>
<dbReference type="PANTHER" id="PTHR11715">
    <property type="entry name" value="GLYCINE CLEAVAGE SYSTEM H PROTEIN"/>
    <property type="match status" value="1"/>
</dbReference>
<dbReference type="PROSITE" id="PS00189">
    <property type="entry name" value="LIPOYL"/>
    <property type="match status" value="1"/>
</dbReference>
<keyword evidence="8" id="KW-1185">Reference proteome</keyword>
<dbReference type="Gene3D" id="2.40.50.100">
    <property type="match status" value="1"/>
</dbReference>
<dbReference type="PANTHER" id="PTHR11715:SF3">
    <property type="entry name" value="GLYCINE CLEAVAGE SYSTEM H PROTEIN-RELATED"/>
    <property type="match status" value="1"/>
</dbReference>
<dbReference type="Proteomes" id="UP000002258">
    <property type="component" value="Chromosome 1"/>
</dbReference>
<dbReference type="SUPFAM" id="SSF51230">
    <property type="entry name" value="Single hybrid motif"/>
    <property type="match status" value="1"/>
</dbReference>
<evidence type="ECO:0000313" key="7">
    <source>
        <dbReference type="EMBL" id="EAZ63173.1"/>
    </source>
</evidence>
<evidence type="ECO:0000259" key="6">
    <source>
        <dbReference type="PROSITE" id="PS50968"/>
    </source>
</evidence>
<name>A3GI53_PICST</name>
<dbReference type="GO" id="GO:0009249">
    <property type="term" value="P:protein lipoylation"/>
    <property type="evidence" value="ECO:0007669"/>
    <property type="project" value="EnsemblFungi"/>
</dbReference>
<dbReference type="PROSITE" id="PS50968">
    <property type="entry name" value="BIOTINYL_LIPOYL"/>
    <property type="match status" value="1"/>
</dbReference>
<dbReference type="InterPro" id="IPR011053">
    <property type="entry name" value="Single_hybrid_motif"/>
</dbReference>
<dbReference type="InterPro" id="IPR017453">
    <property type="entry name" value="GCV_H_sub"/>
</dbReference>
<dbReference type="RefSeq" id="XP_001387196.1">
    <property type="nucleotide sequence ID" value="XM_001387159.1"/>
</dbReference>
<dbReference type="OrthoDB" id="10264154at2759"/>
<feature type="modified residue" description="N6-lipoyllysine" evidence="4">
    <location>
        <position position="110"/>
    </location>
</feature>
<dbReference type="NCBIfam" id="TIGR00527">
    <property type="entry name" value="gcvH"/>
    <property type="match status" value="1"/>
</dbReference>
<dbReference type="AlphaFoldDB" id="A3GI53"/>
<accession>A3GI53</accession>
<dbReference type="HOGENOM" id="CLU_097408_2_0_1"/>
<dbReference type="GeneID" id="4851952"/>
<dbReference type="GO" id="GO:0006730">
    <property type="term" value="P:one-carbon metabolic process"/>
    <property type="evidence" value="ECO:0007669"/>
    <property type="project" value="EnsemblFungi"/>
</dbReference>
<dbReference type="InterPro" id="IPR002930">
    <property type="entry name" value="GCV_H"/>
</dbReference>
<dbReference type="GO" id="GO:0019464">
    <property type="term" value="P:glycine decarboxylation via glycine cleavage system"/>
    <property type="evidence" value="ECO:0007669"/>
    <property type="project" value="UniProtKB-UniRule"/>
</dbReference>
<evidence type="ECO:0000256" key="3">
    <source>
        <dbReference type="ARBA" id="ARBA00022946"/>
    </source>
</evidence>
<dbReference type="STRING" id="322104.A3GI53"/>
<comment type="function">
    <text evidence="5">The H protein shuttles the methylamine group of glycine from the P protein to the T protein.</text>
</comment>
<protein>
    <recommendedName>
        <fullName evidence="5">Glycine cleavage system H protein</fullName>
    </recommendedName>
</protein>
<sequence length="177" mass="19229">MFKSVFRASAPVTRSFTSRVGFSTSRIIANSISHKLNTTSHVYKYLQEGPQSVKYTAEHEWLATHADDSAFVGITRYASEALGDVTFVELPEVGDRVEVGDTIGSVESVKSASEIYSPVAGEVIAINIALESEPALINTDPIGEGWIAQIKLDDASAVEASEELMTEEEYDASLEEH</sequence>
<keyword evidence="5" id="KW-0496">Mitochondrion</keyword>
<gene>
    <name evidence="7" type="primary">GCV3</name>
    <name evidence="7" type="ORF">PICST_75530</name>
</gene>
<keyword evidence="2 4" id="KW-0450">Lipoyl</keyword>
<organism evidence="7 8">
    <name type="scientific">Scheffersomyces stipitis (strain ATCC 58785 / CBS 6054 / NBRC 10063 / NRRL Y-11545)</name>
    <name type="common">Yeast</name>
    <name type="synonym">Pichia stipitis</name>
    <dbReference type="NCBI Taxonomy" id="322104"/>
    <lineage>
        <taxon>Eukaryota</taxon>
        <taxon>Fungi</taxon>
        <taxon>Dikarya</taxon>
        <taxon>Ascomycota</taxon>
        <taxon>Saccharomycotina</taxon>
        <taxon>Pichiomycetes</taxon>
        <taxon>Debaryomycetaceae</taxon>
        <taxon>Scheffersomyces</taxon>
    </lineage>
</organism>
<proteinExistence type="inferred from homology"/>
<evidence type="ECO:0000256" key="1">
    <source>
        <dbReference type="ARBA" id="ARBA00009249"/>
    </source>
</evidence>
<dbReference type="InterPro" id="IPR003016">
    <property type="entry name" value="2-oxoA_DH_lipoyl-BS"/>
</dbReference>
<dbReference type="eggNOG" id="KOG3373">
    <property type="taxonomic scope" value="Eukaryota"/>
</dbReference>
<feature type="domain" description="Lipoyl-binding" evidence="6">
    <location>
        <begin position="69"/>
        <end position="151"/>
    </location>
</feature>
<dbReference type="NCBIfam" id="NF002270">
    <property type="entry name" value="PRK01202.1"/>
    <property type="match status" value="1"/>
</dbReference>
<comment type="subunit">
    <text evidence="5">The glycine cleavage system is composed of four proteins: P, T, L and H.</text>
</comment>
<dbReference type="EMBL" id="AAVQ01000002">
    <property type="protein sequence ID" value="EAZ63173.1"/>
    <property type="molecule type" value="Genomic_DNA"/>
</dbReference>
<dbReference type="GO" id="GO:0031405">
    <property type="term" value="F:lipoic acid binding"/>
    <property type="evidence" value="ECO:0007669"/>
    <property type="project" value="EnsemblFungi"/>
</dbReference>
<comment type="caution">
    <text evidence="7">The sequence shown here is derived from an EMBL/GenBank/DDBJ whole genome shotgun (WGS) entry which is preliminary data.</text>
</comment>
<dbReference type="InParanoid" id="A3GI53"/>
<reference evidence="7 8" key="1">
    <citation type="journal article" date="2007" name="Nat. Biotechnol.">
        <title>Genome sequence of the lignocellulose-bioconverting and xylose-fermenting yeast Pichia stipitis.</title>
        <authorList>
            <person name="Jeffries T.W."/>
            <person name="Grigoriev I.V."/>
            <person name="Grimwood J."/>
            <person name="Laplaza J.M."/>
            <person name="Aerts A."/>
            <person name="Salamov A."/>
            <person name="Schmutz J."/>
            <person name="Lindquist E."/>
            <person name="Dehal P."/>
            <person name="Shapiro H."/>
            <person name="Jin Y.S."/>
            <person name="Passoth V."/>
            <person name="Richardson P.M."/>
        </authorList>
    </citation>
    <scope>NUCLEOTIDE SEQUENCE [LARGE SCALE GENOMIC DNA]</scope>
    <source>
        <strain evidence="8">ATCC 58785 / CBS 6054 / NBRC 10063 / NRRL Y-11545</strain>
    </source>
</reference>
<comment type="cofactor">
    <cofactor evidence="5">
        <name>(R)-lipoate</name>
        <dbReference type="ChEBI" id="CHEBI:83088"/>
    </cofactor>
    <text evidence="5">Binds 1 lipoyl cofactor covalently.</text>
</comment>